<sequence length="140" mass="16422">MQKQSFSILYHSRHQGRINLTDVTDSLYDRELQELSDTLGRDNVMVVVDDLLKSDEEEKKRILKNQPSLDRWASQLVLFAENEKNPIPAHKQQVLLQTFQRAHKKNPQQQHNILKMVFIVGTSILLFLVARRLYRKKGTL</sequence>
<name>A0A8J6EJX1_ELECQ</name>
<dbReference type="AlphaFoldDB" id="A0A8J6EJX1"/>
<evidence type="ECO:0000313" key="2">
    <source>
        <dbReference type="EMBL" id="KAG9470395.1"/>
    </source>
</evidence>
<organism evidence="2 3">
    <name type="scientific">Eleutherodactylus coqui</name>
    <name type="common">Puerto Rican coqui</name>
    <dbReference type="NCBI Taxonomy" id="57060"/>
    <lineage>
        <taxon>Eukaryota</taxon>
        <taxon>Metazoa</taxon>
        <taxon>Chordata</taxon>
        <taxon>Craniata</taxon>
        <taxon>Vertebrata</taxon>
        <taxon>Euteleostomi</taxon>
        <taxon>Amphibia</taxon>
        <taxon>Batrachia</taxon>
        <taxon>Anura</taxon>
        <taxon>Neobatrachia</taxon>
        <taxon>Hyloidea</taxon>
        <taxon>Eleutherodactylidae</taxon>
        <taxon>Eleutherodactylinae</taxon>
        <taxon>Eleutherodactylus</taxon>
        <taxon>Eleutherodactylus</taxon>
    </lineage>
</organism>
<gene>
    <name evidence="2" type="ORF">GDO78_017902</name>
</gene>
<keyword evidence="3" id="KW-1185">Reference proteome</keyword>
<evidence type="ECO:0000313" key="3">
    <source>
        <dbReference type="Proteomes" id="UP000770717"/>
    </source>
</evidence>
<keyword evidence="1" id="KW-1133">Transmembrane helix</keyword>
<comment type="caution">
    <text evidence="2">The sequence shown here is derived from an EMBL/GenBank/DDBJ whole genome shotgun (WGS) entry which is preliminary data.</text>
</comment>
<accession>A0A8J6EJX1</accession>
<feature type="transmembrane region" description="Helical" evidence="1">
    <location>
        <begin position="113"/>
        <end position="134"/>
    </location>
</feature>
<keyword evidence="1" id="KW-0812">Transmembrane</keyword>
<evidence type="ECO:0000256" key="1">
    <source>
        <dbReference type="SAM" id="Phobius"/>
    </source>
</evidence>
<dbReference type="OrthoDB" id="9903509at2759"/>
<dbReference type="Proteomes" id="UP000770717">
    <property type="component" value="Unassembled WGS sequence"/>
</dbReference>
<protein>
    <submittedName>
        <fullName evidence="2">Uncharacterized protein</fullName>
    </submittedName>
</protein>
<keyword evidence="1" id="KW-0472">Membrane</keyword>
<dbReference type="EMBL" id="WNTK01000292">
    <property type="protein sequence ID" value="KAG9470395.1"/>
    <property type="molecule type" value="Genomic_DNA"/>
</dbReference>
<proteinExistence type="predicted"/>
<reference evidence="2" key="1">
    <citation type="thesis" date="2020" institute="ProQuest LLC" country="789 East Eisenhower Parkway, Ann Arbor, MI, USA">
        <title>Comparative Genomics and Chromosome Evolution.</title>
        <authorList>
            <person name="Mudd A.B."/>
        </authorList>
    </citation>
    <scope>NUCLEOTIDE SEQUENCE</scope>
    <source>
        <strain evidence="2">HN-11 Male</strain>
        <tissue evidence="2">Kidney and liver</tissue>
    </source>
</reference>